<sequence length="684" mass="77419">MGEEEPVNEVTKTDSNGKNLPEKTLDEISEKKDLETDGGKVLEKNEIKELKENVKEIEEDKKADGVEKVEEDKKVGFAEEAIEDKKEDRVEEVKEDKKDGVKEVKEDKEVDGVEEVKEDKDVGAAKEVVEDKKDDDAKKIEEDKKDDHISENDKMDEDTEDNDTREGKQENEVEAEKPEVDAMEVEVSTQEEESNDKEKTEVEMEDEDNIDKSKDEEKPEDSKAEKRSQKRGRGKINGEKVKGKRKEVKKIEPRTPTIDRPVRERKSVERLVASIEKDATKEFHIEKGRGTPLKDIPNVAFKLSRRKTGDTFKLLHNILFGRRGKAVQIKSNISRFSGFVWLDNEEKQMIKVKEKFDKCNKEKLMEFCDVLDITIAKATTRKEDIIAKLIDFLVAPHATTAVLLAEKEQPNKGKKRKRVVKWGSSRSGITSRRSAKRPNKNEDSSVVQRKSATDTEDESDEEEKDEENEEENENGVPEKSEEETLEKSESEDESDSGSESEDIKKKKKLSKTSSAKKESATKSKIEKITVAKKSRSAPKRTPKKSSSTLSKSDDDSDGSPKVFSRKKKNEKGGKQKTSTPIKSVSKEKAEKVTKGKAKKKEKLGPSDGQLCDAICEILKEVDFNTATFTDILKKLAKQFDVDLTPRKASIKLMIQEELTKLAYEADDEDGEKDEAPSTGQEVEV</sequence>
<dbReference type="GO" id="GO:0003677">
    <property type="term" value="F:DNA binding"/>
    <property type="evidence" value="ECO:0007669"/>
    <property type="project" value="UniProtKB-KW"/>
</dbReference>
<reference evidence="10" key="1">
    <citation type="journal article" date="2019" name="Toxins">
        <title>Detection of Abrin-Like and Prepropulchellin-Like Toxin Genes and Transcripts Using Whole Genome Sequencing and Full-Length Transcript Sequencing of Abrus precatorius.</title>
        <authorList>
            <person name="Hovde B.T."/>
            <person name="Daligault H.E."/>
            <person name="Hanschen E.R."/>
            <person name="Kunde Y.A."/>
            <person name="Johnson M.B."/>
            <person name="Starkenburg S.R."/>
            <person name="Johnson S.L."/>
        </authorList>
    </citation>
    <scope>NUCLEOTIDE SEQUENCE [LARGE SCALE GENOMIC DNA]</scope>
</reference>
<evidence type="ECO:0000256" key="4">
    <source>
        <dbReference type="ARBA" id="ARBA00023125"/>
    </source>
</evidence>
<dbReference type="Proteomes" id="UP000694853">
    <property type="component" value="Unplaced"/>
</dbReference>
<dbReference type="PANTHER" id="PTHR13468:SF22">
    <property type="entry name" value="DEK DOMAIN-CONTAINING CHROMATIN-ASSOCIATED PROTEIN 3"/>
    <property type="match status" value="1"/>
</dbReference>
<dbReference type="RefSeq" id="XP_027341909.1">
    <property type="nucleotide sequence ID" value="XM_027486108.1"/>
</dbReference>
<accession>A0A8B8KFC0</accession>
<feature type="compositionally biased region" description="Basic and acidic residues" evidence="8">
    <location>
        <begin position="515"/>
        <end position="529"/>
    </location>
</feature>
<feature type="compositionally biased region" description="Basic and acidic residues" evidence="8">
    <location>
        <begin position="162"/>
        <end position="180"/>
    </location>
</feature>
<evidence type="ECO:0000256" key="7">
    <source>
        <dbReference type="SAM" id="Coils"/>
    </source>
</evidence>
<evidence type="ECO:0000256" key="8">
    <source>
        <dbReference type="SAM" id="MobiDB-lite"/>
    </source>
</evidence>
<feature type="compositionally biased region" description="Basic residues" evidence="8">
    <location>
        <begin position="530"/>
        <end position="543"/>
    </location>
</feature>
<feature type="domain" description="DEK-C" evidence="9">
    <location>
        <begin position="604"/>
        <end position="659"/>
    </location>
</feature>
<evidence type="ECO:0000259" key="9">
    <source>
        <dbReference type="PROSITE" id="PS51998"/>
    </source>
</evidence>
<gene>
    <name evidence="11 12" type="primary">LOC113854847</name>
</gene>
<keyword evidence="4" id="KW-0238">DNA-binding</keyword>
<organism evidence="10 11">
    <name type="scientific">Abrus precatorius</name>
    <name type="common">Indian licorice</name>
    <name type="synonym">Glycine abrus</name>
    <dbReference type="NCBI Taxonomy" id="3816"/>
    <lineage>
        <taxon>Eukaryota</taxon>
        <taxon>Viridiplantae</taxon>
        <taxon>Streptophyta</taxon>
        <taxon>Embryophyta</taxon>
        <taxon>Tracheophyta</taxon>
        <taxon>Spermatophyta</taxon>
        <taxon>Magnoliopsida</taxon>
        <taxon>eudicotyledons</taxon>
        <taxon>Gunneridae</taxon>
        <taxon>Pentapetalae</taxon>
        <taxon>rosids</taxon>
        <taxon>fabids</taxon>
        <taxon>Fabales</taxon>
        <taxon>Fabaceae</taxon>
        <taxon>Papilionoideae</taxon>
        <taxon>50 kb inversion clade</taxon>
        <taxon>NPAAA clade</taxon>
        <taxon>indigoferoid/millettioid clade</taxon>
        <taxon>Abreae</taxon>
        <taxon>Abrus</taxon>
    </lineage>
</organism>
<evidence type="ECO:0000313" key="11">
    <source>
        <dbReference type="RefSeq" id="XP_027341908.1"/>
    </source>
</evidence>
<dbReference type="KEGG" id="aprc:113854847"/>
<proteinExistence type="predicted"/>
<dbReference type="Gene3D" id="1.10.10.60">
    <property type="entry name" value="Homeodomain-like"/>
    <property type="match status" value="1"/>
</dbReference>
<feature type="compositionally biased region" description="Basic and acidic residues" evidence="8">
    <location>
        <begin position="20"/>
        <end position="37"/>
    </location>
</feature>
<feature type="compositionally biased region" description="Low complexity" evidence="8">
    <location>
        <begin position="421"/>
        <end position="432"/>
    </location>
</feature>
<feature type="region of interest" description="Disordered" evidence="8">
    <location>
        <begin position="84"/>
        <end position="252"/>
    </location>
</feature>
<evidence type="ECO:0000256" key="5">
    <source>
        <dbReference type="ARBA" id="ARBA00023163"/>
    </source>
</evidence>
<dbReference type="PANTHER" id="PTHR13468">
    <property type="entry name" value="DEK PROTEIN"/>
    <property type="match status" value="1"/>
</dbReference>
<dbReference type="AlphaFoldDB" id="A0A8B8KFC0"/>
<comment type="subcellular location">
    <subcellularLocation>
        <location evidence="1">Nucleus</location>
        <location evidence="1">Nucleolus</location>
    </subcellularLocation>
</comment>
<evidence type="ECO:0000256" key="6">
    <source>
        <dbReference type="ARBA" id="ARBA00023242"/>
    </source>
</evidence>
<keyword evidence="2" id="KW-0156">Chromatin regulator</keyword>
<dbReference type="InterPro" id="IPR014876">
    <property type="entry name" value="DEK_C"/>
</dbReference>
<feature type="compositionally biased region" description="Acidic residues" evidence="8">
    <location>
        <begin position="480"/>
        <end position="500"/>
    </location>
</feature>
<feature type="region of interest" description="Disordered" evidence="8">
    <location>
        <begin position="1"/>
        <end position="37"/>
    </location>
</feature>
<evidence type="ECO:0000313" key="10">
    <source>
        <dbReference type="Proteomes" id="UP000694853"/>
    </source>
</evidence>
<dbReference type="RefSeq" id="XP_027341908.1">
    <property type="nucleotide sequence ID" value="XM_027486107.1"/>
</dbReference>
<feature type="compositionally biased region" description="Acidic residues" evidence="8">
    <location>
        <begin position="181"/>
        <end position="195"/>
    </location>
</feature>
<feature type="compositionally biased region" description="Basic and acidic residues" evidence="8">
    <location>
        <begin position="584"/>
        <end position="593"/>
    </location>
</feature>
<dbReference type="FunFam" id="1.10.10.60:FF:000220">
    <property type="entry name" value="DEK domain-containing chromatin associated protein"/>
    <property type="match status" value="1"/>
</dbReference>
<keyword evidence="7" id="KW-0175">Coiled coil</keyword>
<evidence type="ECO:0000256" key="2">
    <source>
        <dbReference type="ARBA" id="ARBA00022853"/>
    </source>
</evidence>
<dbReference type="GO" id="GO:0042393">
    <property type="term" value="F:histone binding"/>
    <property type="evidence" value="ECO:0007669"/>
    <property type="project" value="TreeGrafter"/>
</dbReference>
<dbReference type="OrthoDB" id="370884at2759"/>
<feature type="region of interest" description="Disordered" evidence="8">
    <location>
        <begin position="663"/>
        <end position="684"/>
    </location>
</feature>
<dbReference type="Pfam" id="PF08766">
    <property type="entry name" value="DEK_C"/>
    <property type="match status" value="1"/>
</dbReference>
<dbReference type="SUPFAM" id="SSF109715">
    <property type="entry name" value="DEK C-terminal domain"/>
    <property type="match status" value="1"/>
</dbReference>
<feature type="coiled-coil region" evidence="7">
    <location>
        <begin position="40"/>
        <end position="67"/>
    </location>
</feature>
<keyword evidence="6" id="KW-0539">Nucleus</keyword>
<dbReference type="GeneID" id="113854847"/>
<name>A0A8B8KFC0_ABRPR</name>
<feature type="region of interest" description="Disordered" evidence="8">
    <location>
        <begin position="406"/>
        <end position="606"/>
    </location>
</feature>
<keyword evidence="3" id="KW-0805">Transcription regulation</keyword>
<dbReference type="GO" id="GO:2000779">
    <property type="term" value="P:regulation of double-strand break repair"/>
    <property type="evidence" value="ECO:0007669"/>
    <property type="project" value="TreeGrafter"/>
</dbReference>
<reference evidence="11 12" key="2">
    <citation type="submission" date="2025-04" db="UniProtKB">
        <authorList>
            <consortium name="RefSeq"/>
        </authorList>
    </citation>
    <scope>IDENTIFICATION</scope>
    <source>
        <tissue evidence="11 12">Young leaves</tissue>
    </source>
</reference>
<evidence type="ECO:0000256" key="3">
    <source>
        <dbReference type="ARBA" id="ARBA00023015"/>
    </source>
</evidence>
<dbReference type="InterPro" id="IPR044198">
    <property type="entry name" value="DEK"/>
</dbReference>
<protein>
    <submittedName>
        <fullName evidence="11 12">Glutamic acid-rich protein-like isoform X1</fullName>
    </submittedName>
</protein>
<feature type="compositionally biased region" description="Basic and acidic residues" evidence="8">
    <location>
        <begin position="210"/>
        <end position="227"/>
    </location>
</feature>
<dbReference type="PROSITE" id="PS51998">
    <property type="entry name" value="DEK_C"/>
    <property type="match status" value="1"/>
</dbReference>
<evidence type="ECO:0000256" key="1">
    <source>
        <dbReference type="ARBA" id="ARBA00004604"/>
    </source>
</evidence>
<keyword evidence="5" id="KW-0804">Transcription</keyword>
<dbReference type="GO" id="GO:0005730">
    <property type="term" value="C:nucleolus"/>
    <property type="evidence" value="ECO:0007669"/>
    <property type="project" value="UniProtKB-SubCell"/>
</dbReference>
<keyword evidence="10" id="KW-1185">Reference proteome</keyword>
<feature type="compositionally biased region" description="Basic and acidic residues" evidence="8">
    <location>
        <begin position="84"/>
        <end position="153"/>
    </location>
</feature>
<feature type="compositionally biased region" description="Acidic residues" evidence="8">
    <location>
        <begin position="454"/>
        <end position="473"/>
    </location>
</feature>
<evidence type="ECO:0000313" key="12">
    <source>
        <dbReference type="RefSeq" id="XP_027341909.1"/>
    </source>
</evidence>
<dbReference type="GO" id="GO:0006325">
    <property type="term" value="P:chromatin organization"/>
    <property type="evidence" value="ECO:0007669"/>
    <property type="project" value="UniProtKB-KW"/>
</dbReference>